<dbReference type="SMART" id="SM00354">
    <property type="entry name" value="HTH_LACI"/>
    <property type="match status" value="1"/>
</dbReference>
<keyword evidence="6" id="KW-1185">Reference proteome</keyword>
<dbReference type="InterPro" id="IPR046335">
    <property type="entry name" value="LacI/GalR-like_sensor"/>
</dbReference>
<reference evidence="5 6" key="1">
    <citation type="submission" date="2018-06" db="EMBL/GenBank/DDBJ databases">
        <title>Genomic Encyclopedia of Archaeal and Bacterial Type Strains, Phase II (KMG-II): from individual species to whole genera.</title>
        <authorList>
            <person name="Goeker M."/>
        </authorList>
    </citation>
    <scope>NUCLEOTIDE SEQUENCE [LARGE SCALE GENOMIC DNA]</scope>
    <source>
        <strain evidence="5 6">ATCC BAA-1881</strain>
    </source>
</reference>
<dbReference type="Proteomes" id="UP000248806">
    <property type="component" value="Unassembled WGS sequence"/>
</dbReference>
<dbReference type="CDD" id="cd01392">
    <property type="entry name" value="HTH_LacI"/>
    <property type="match status" value="1"/>
</dbReference>
<dbReference type="EMBL" id="QKUF01000016">
    <property type="protein sequence ID" value="PZW26120.1"/>
    <property type="molecule type" value="Genomic_DNA"/>
</dbReference>
<dbReference type="PROSITE" id="PS00356">
    <property type="entry name" value="HTH_LACI_1"/>
    <property type="match status" value="1"/>
</dbReference>
<evidence type="ECO:0000256" key="1">
    <source>
        <dbReference type="ARBA" id="ARBA00023015"/>
    </source>
</evidence>
<keyword evidence="2" id="KW-0238">DNA-binding</keyword>
<dbReference type="PANTHER" id="PTHR30146">
    <property type="entry name" value="LACI-RELATED TRANSCRIPTIONAL REPRESSOR"/>
    <property type="match status" value="1"/>
</dbReference>
<protein>
    <submittedName>
        <fullName evidence="5">LacI family transcriptional regulator</fullName>
    </submittedName>
</protein>
<dbReference type="InterPro" id="IPR028082">
    <property type="entry name" value="Peripla_BP_I"/>
</dbReference>
<dbReference type="GO" id="GO:0000976">
    <property type="term" value="F:transcription cis-regulatory region binding"/>
    <property type="evidence" value="ECO:0007669"/>
    <property type="project" value="TreeGrafter"/>
</dbReference>
<sequence>MSILSAALFFTRAHLVAALLTGCTPLPILEVSLNRLRTVLPQETNLTTIYDVAKAAGVTAATVSYVLSGRGSISQATREKVLKCAHELGYRPNLLARSLTKQQTRTIGLVIPHIINPFYAGIAETVERNAYTRGFRTVITNTYEDERLGQELLEDLAARRVDGIIALPGGLSLAAIQSMLKSGLPVICCLWEEEGQNIPSGVGLDFKRGGQLVARHLLELGHRRLSIIVDTRPDGSLDHHLRFSGFTETLQDAGCPLEPQFIAHGDSSLESGEAAAHQLLTQPERPTALFATNDLMAMGAISAAWKLGLHVPHDLSVVGFDNIALSPFMAPPLTTVNVDRDRLVTLALNLLLGRIEGKQLETPPLLLPEMVIRSSTAAPAPERGPASP</sequence>
<organism evidence="5 6">
    <name type="scientific">Thermosporothrix hazakensis</name>
    <dbReference type="NCBI Taxonomy" id="644383"/>
    <lineage>
        <taxon>Bacteria</taxon>
        <taxon>Bacillati</taxon>
        <taxon>Chloroflexota</taxon>
        <taxon>Ktedonobacteria</taxon>
        <taxon>Ktedonobacterales</taxon>
        <taxon>Thermosporotrichaceae</taxon>
        <taxon>Thermosporothrix</taxon>
    </lineage>
</organism>
<dbReference type="SUPFAM" id="SSF47413">
    <property type="entry name" value="lambda repressor-like DNA-binding domains"/>
    <property type="match status" value="1"/>
</dbReference>
<dbReference type="Pfam" id="PF00356">
    <property type="entry name" value="LacI"/>
    <property type="match status" value="1"/>
</dbReference>
<dbReference type="GO" id="GO:0003700">
    <property type="term" value="F:DNA-binding transcription factor activity"/>
    <property type="evidence" value="ECO:0007669"/>
    <property type="project" value="TreeGrafter"/>
</dbReference>
<proteinExistence type="predicted"/>
<dbReference type="PROSITE" id="PS50932">
    <property type="entry name" value="HTH_LACI_2"/>
    <property type="match status" value="1"/>
</dbReference>
<dbReference type="SUPFAM" id="SSF53822">
    <property type="entry name" value="Periplasmic binding protein-like I"/>
    <property type="match status" value="1"/>
</dbReference>
<evidence type="ECO:0000256" key="2">
    <source>
        <dbReference type="ARBA" id="ARBA00023125"/>
    </source>
</evidence>
<accession>A0A326U3R7</accession>
<dbReference type="AlphaFoldDB" id="A0A326U3R7"/>
<dbReference type="InterPro" id="IPR010982">
    <property type="entry name" value="Lambda_DNA-bd_dom_sf"/>
</dbReference>
<dbReference type="Gene3D" id="3.40.50.2300">
    <property type="match status" value="2"/>
</dbReference>
<evidence type="ECO:0000313" key="6">
    <source>
        <dbReference type="Proteomes" id="UP000248806"/>
    </source>
</evidence>
<dbReference type="InterPro" id="IPR000843">
    <property type="entry name" value="HTH_LacI"/>
</dbReference>
<dbReference type="OrthoDB" id="269117at2"/>
<keyword evidence="1" id="KW-0805">Transcription regulation</keyword>
<evidence type="ECO:0000259" key="4">
    <source>
        <dbReference type="PROSITE" id="PS50932"/>
    </source>
</evidence>
<dbReference type="PANTHER" id="PTHR30146:SF109">
    <property type="entry name" value="HTH-TYPE TRANSCRIPTIONAL REGULATOR GALS"/>
    <property type="match status" value="1"/>
</dbReference>
<keyword evidence="3" id="KW-0804">Transcription</keyword>
<dbReference type="Pfam" id="PF13377">
    <property type="entry name" value="Peripla_BP_3"/>
    <property type="match status" value="1"/>
</dbReference>
<dbReference type="Gene3D" id="1.10.260.40">
    <property type="entry name" value="lambda repressor-like DNA-binding domains"/>
    <property type="match status" value="1"/>
</dbReference>
<feature type="domain" description="HTH lacI-type" evidence="4">
    <location>
        <begin position="47"/>
        <end position="101"/>
    </location>
</feature>
<evidence type="ECO:0000313" key="5">
    <source>
        <dbReference type="EMBL" id="PZW26120.1"/>
    </source>
</evidence>
<comment type="caution">
    <text evidence="5">The sequence shown here is derived from an EMBL/GenBank/DDBJ whole genome shotgun (WGS) entry which is preliminary data.</text>
</comment>
<evidence type="ECO:0000256" key="3">
    <source>
        <dbReference type="ARBA" id="ARBA00023163"/>
    </source>
</evidence>
<name>A0A326U3R7_THEHA</name>
<gene>
    <name evidence="5" type="ORF">EI42_04079</name>
</gene>
<dbReference type="CDD" id="cd06267">
    <property type="entry name" value="PBP1_LacI_sugar_binding-like"/>
    <property type="match status" value="1"/>
</dbReference>